<dbReference type="CDD" id="cd00130">
    <property type="entry name" value="PAS"/>
    <property type="match status" value="1"/>
</dbReference>
<dbReference type="InterPro" id="IPR000014">
    <property type="entry name" value="PAS"/>
</dbReference>
<dbReference type="InterPro" id="IPR035965">
    <property type="entry name" value="PAS-like_dom_sf"/>
</dbReference>
<dbReference type="InterPro" id="IPR000700">
    <property type="entry name" value="PAS-assoc_C"/>
</dbReference>
<name>A0A7K1U2P7_9BACT</name>
<keyword evidence="1" id="KW-1133">Transmembrane helix</keyword>
<dbReference type="PROSITE" id="PS50113">
    <property type="entry name" value="PAC"/>
    <property type="match status" value="1"/>
</dbReference>
<feature type="transmembrane region" description="Helical" evidence="1">
    <location>
        <begin position="96"/>
        <end position="115"/>
    </location>
</feature>
<dbReference type="NCBIfam" id="TIGR00229">
    <property type="entry name" value="sensory_box"/>
    <property type="match status" value="1"/>
</dbReference>
<feature type="transmembrane region" description="Helical" evidence="1">
    <location>
        <begin position="169"/>
        <end position="189"/>
    </location>
</feature>
<feature type="transmembrane region" description="Helical" evidence="1">
    <location>
        <begin position="68"/>
        <end position="90"/>
    </location>
</feature>
<dbReference type="SUPFAM" id="SSF47384">
    <property type="entry name" value="Homodimeric domain of signal transducing histidine kinase"/>
    <property type="match status" value="1"/>
</dbReference>
<protein>
    <submittedName>
        <fullName evidence="3">PAS domain S-box protein</fullName>
    </submittedName>
</protein>
<evidence type="ECO:0000313" key="4">
    <source>
        <dbReference type="Proteomes" id="UP000461730"/>
    </source>
</evidence>
<gene>
    <name evidence="3" type="ORF">GO493_09940</name>
</gene>
<dbReference type="InterPro" id="IPR013656">
    <property type="entry name" value="PAS_4"/>
</dbReference>
<keyword evidence="1" id="KW-0472">Membrane</keyword>
<keyword evidence="1" id="KW-0812">Transmembrane</keyword>
<keyword evidence="4" id="KW-1185">Reference proteome</keyword>
<organism evidence="3 4">
    <name type="scientific">Chitinophaga tropicalis</name>
    <dbReference type="NCBI Taxonomy" id="2683588"/>
    <lineage>
        <taxon>Bacteria</taxon>
        <taxon>Pseudomonadati</taxon>
        <taxon>Bacteroidota</taxon>
        <taxon>Chitinophagia</taxon>
        <taxon>Chitinophagales</taxon>
        <taxon>Chitinophagaceae</taxon>
        <taxon>Chitinophaga</taxon>
    </lineage>
</organism>
<accession>A0A7K1U2P7</accession>
<comment type="caution">
    <text evidence="3">The sequence shown here is derived from an EMBL/GenBank/DDBJ whole genome shotgun (WGS) entry which is preliminary data.</text>
</comment>
<dbReference type="AlphaFoldDB" id="A0A7K1U2P7"/>
<evidence type="ECO:0000259" key="2">
    <source>
        <dbReference type="PROSITE" id="PS50113"/>
    </source>
</evidence>
<feature type="transmembrane region" description="Helical" evidence="1">
    <location>
        <begin position="204"/>
        <end position="225"/>
    </location>
</feature>
<evidence type="ECO:0000313" key="3">
    <source>
        <dbReference type="EMBL" id="MVT08580.1"/>
    </source>
</evidence>
<evidence type="ECO:0000256" key="1">
    <source>
        <dbReference type="SAM" id="Phobius"/>
    </source>
</evidence>
<dbReference type="Gene3D" id="3.30.450.20">
    <property type="entry name" value="PAS domain"/>
    <property type="match status" value="1"/>
</dbReference>
<dbReference type="Pfam" id="PF08448">
    <property type="entry name" value="PAS_4"/>
    <property type="match status" value="1"/>
</dbReference>
<dbReference type="GO" id="GO:0000155">
    <property type="term" value="F:phosphorelay sensor kinase activity"/>
    <property type="evidence" value="ECO:0007669"/>
    <property type="project" value="InterPro"/>
</dbReference>
<dbReference type="InterPro" id="IPR036097">
    <property type="entry name" value="HisK_dim/P_sf"/>
</dbReference>
<feature type="domain" description="PAC" evidence="2">
    <location>
        <begin position="318"/>
        <end position="371"/>
    </location>
</feature>
<dbReference type="Proteomes" id="UP000461730">
    <property type="component" value="Unassembled WGS sequence"/>
</dbReference>
<dbReference type="SMART" id="SM00091">
    <property type="entry name" value="PAS"/>
    <property type="match status" value="1"/>
</dbReference>
<sequence>MHLKYPISPIYNSTHSKNTSFIDYFTTLYAVKGTNTGLMQKRVFVNKSSSLTDKLLGEEENFPFEHRIFNMICVITLVILLAFLCINVFISSWSSAVLLSVLFLLQLGFYGLSRVMYQYENILPAYILTIYTGLIANYFFNAGINGPTLLFFFTTLQLVLTLSVRNRYIFWMTISATLPATLIIIDYYYPHIITGHYTGKIPKIIDHFGCYILSIIYIFCATASFKKHLQQQREKERDSQQALIQYGFRLRAFFESLHDSFILLDKEMNILHFNKSAEELSVNFYGKRMQEQQNLKEFMHHSTRDRVMICFNKALMGEKVQEDFKRDYDGHVIWWQLTFNPARDDSGKVIGVTVIMKDITEALLYKLKIEKKNAQLERIAFIQAHELRGPLTSVQSLLTLIREEYRDMDLIYTAKLEEGLLKLDNKIKEIVALSSEHNKEL</sequence>
<dbReference type="SUPFAM" id="SSF55785">
    <property type="entry name" value="PYP-like sensor domain (PAS domain)"/>
    <property type="match status" value="1"/>
</dbReference>
<dbReference type="EMBL" id="WRXN01000003">
    <property type="protein sequence ID" value="MVT08580.1"/>
    <property type="molecule type" value="Genomic_DNA"/>
</dbReference>
<proteinExistence type="predicted"/>
<reference evidence="3 4" key="1">
    <citation type="submission" date="2019-12" db="EMBL/GenBank/DDBJ databases">
        <title>Chitinophaga sp. strain ysch24 (GDMCC 1.1355), whole genome shotgun sequence.</title>
        <authorList>
            <person name="Zhang X."/>
        </authorList>
    </citation>
    <scope>NUCLEOTIDE SEQUENCE [LARGE SCALE GENOMIC DNA]</scope>
    <source>
        <strain evidence="4">ysch24</strain>
    </source>
</reference>